<accession>V4ADI0</accession>
<keyword evidence="2" id="KW-1185">Reference proteome</keyword>
<proteinExistence type="predicted"/>
<dbReference type="GeneID" id="20237271"/>
<gene>
    <name evidence="1" type="ORF">LOTGIDRAFT_157210</name>
</gene>
<sequence length="174" mass="20103">MQGVYSAKKVHTTYVTSEGLCSVPHMNLKDPPYWGCTFLSRGQVTSAYTLVVLSHRLKTVSRGSILTQSNKPRPSLESSFSVFKEHPRRSYGIVTGICLLVQSHAGPYQIIEKKIKLKNYRIEIREYFKHMFMYGLFFPDLILIKDEKPPISKLILSKPQQEETETHDFFKMDK</sequence>
<dbReference type="EMBL" id="KB200329">
    <property type="protein sequence ID" value="ESP02069.1"/>
    <property type="molecule type" value="Genomic_DNA"/>
</dbReference>
<organism evidence="1 2">
    <name type="scientific">Lottia gigantea</name>
    <name type="common">Giant owl limpet</name>
    <dbReference type="NCBI Taxonomy" id="225164"/>
    <lineage>
        <taxon>Eukaryota</taxon>
        <taxon>Metazoa</taxon>
        <taxon>Spiralia</taxon>
        <taxon>Lophotrochozoa</taxon>
        <taxon>Mollusca</taxon>
        <taxon>Gastropoda</taxon>
        <taxon>Patellogastropoda</taxon>
        <taxon>Lottioidea</taxon>
        <taxon>Lottiidae</taxon>
        <taxon>Lottia</taxon>
    </lineage>
</organism>
<dbReference type="Proteomes" id="UP000030746">
    <property type="component" value="Unassembled WGS sequence"/>
</dbReference>
<evidence type="ECO:0000313" key="1">
    <source>
        <dbReference type="EMBL" id="ESP02069.1"/>
    </source>
</evidence>
<dbReference type="KEGG" id="lgi:LOTGIDRAFT_157210"/>
<dbReference type="HOGENOM" id="CLU_1541837_0_0_1"/>
<dbReference type="RefSeq" id="XP_009047227.1">
    <property type="nucleotide sequence ID" value="XM_009048979.1"/>
</dbReference>
<name>V4ADI0_LOTGI</name>
<evidence type="ECO:0000313" key="2">
    <source>
        <dbReference type="Proteomes" id="UP000030746"/>
    </source>
</evidence>
<dbReference type="AlphaFoldDB" id="V4ADI0"/>
<protein>
    <submittedName>
        <fullName evidence="1">Uncharacterized protein</fullName>
    </submittedName>
</protein>
<dbReference type="CTD" id="20237271"/>
<reference evidence="1 2" key="1">
    <citation type="journal article" date="2013" name="Nature">
        <title>Insights into bilaterian evolution from three spiralian genomes.</title>
        <authorList>
            <person name="Simakov O."/>
            <person name="Marletaz F."/>
            <person name="Cho S.J."/>
            <person name="Edsinger-Gonzales E."/>
            <person name="Havlak P."/>
            <person name="Hellsten U."/>
            <person name="Kuo D.H."/>
            <person name="Larsson T."/>
            <person name="Lv J."/>
            <person name="Arendt D."/>
            <person name="Savage R."/>
            <person name="Osoegawa K."/>
            <person name="de Jong P."/>
            <person name="Grimwood J."/>
            <person name="Chapman J.A."/>
            <person name="Shapiro H."/>
            <person name="Aerts A."/>
            <person name="Otillar R.P."/>
            <person name="Terry A.Y."/>
            <person name="Boore J.L."/>
            <person name="Grigoriev I.V."/>
            <person name="Lindberg D.R."/>
            <person name="Seaver E.C."/>
            <person name="Weisblat D.A."/>
            <person name="Putnam N.H."/>
            <person name="Rokhsar D.S."/>
        </authorList>
    </citation>
    <scope>NUCLEOTIDE SEQUENCE [LARGE SCALE GENOMIC DNA]</scope>
</reference>